<dbReference type="KEGG" id="ypy:YPK_0366"/>
<accession>A0A0H3AZC6</accession>
<evidence type="ECO:0000259" key="13">
    <source>
        <dbReference type="Pfam" id="PF20423"/>
    </source>
</evidence>
<dbReference type="GO" id="GO:0016208">
    <property type="term" value="F:AMP binding"/>
    <property type="evidence" value="ECO:0007669"/>
    <property type="project" value="TreeGrafter"/>
</dbReference>
<dbReference type="EC" id="2.7.11.5" evidence="11"/>
<proteinExistence type="inferred from homology"/>
<feature type="domain" description="Isocitrate dehydrogenase kinase/phosphatase (AceK) regulatory" evidence="13">
    <location>
        <begin position="47"/>
        <end position="345"/>
    </location>
</feature>
<evidence type="ECO:0000256" key="11">
    <source>
        <dbReference type="HAMAP-Rule" id="MF_00747"/>
    </source>
</evidence>
<protein>
    <recommendedName>
        <fullName evidence="11">Isocitrate dehydrogenase kinase/phosphatase</fullName>
        <shortName evidence="11">IDH kinase/phosphatase</shortName>
        <shortName evidence="11">IDHK/P</shortName>
        <ecNumber evidence="11">2.7.11.5</ecNumber>
        <ecNumber evidence="11">3.1.3.-</ecNumber>
    </recommendedName>
</protein>
<keyword evidence="3 11" id="KW-0723">Serine/threonine-protein kinase</keyword>
<organism evidence="14">
    <name type="scientific">Yersinia pseudotuberculosis serotype O:3 (strain YPIII)</name>
    <dbReference type="NCBI Taxonomy" id="502800"/>
    <lineage>
        <taxon>Bacteria</taxon>
        <taxon>Pseudomonadati</taxon>
        <taxon>Pseudomonadota</taxon>
        <taxon>Gammaproteobacteria</taxon>
        <taxon>Enterobacterales</taxon>
        <taxon>Yersiniaceae</taxon>
        <taxon>Yersinia</taxon>
    </lineage>
</organism>
<keyword evidence="6 11" id="KW-0547">Nucleotide-binding</keyword>
<dbReference type="GO" id="GO:0006099">
    <property type="term" value="P:tricarboxylic acid cycle"/>
    <property type="evidence" value="ECO:0007669"/>
    <property type="project" value="UniProtKB-UniRule"/>
</dbReference>
<evidence type="ECO:0000256" key="3">
    <source>
        <dbReference type="ARBA" id="ARBA00022527"/>
    </source>
</evidence>
<keyword evidence="4 11" id="KW-0816">Tricarboxylic acid cycle</keyword>
<dbReference type="Pfam" id="PF20423">
    <property type="entry name" value="AceK_regulatory"/>
    <property type="match status" value="1"/>
</dbReference>
<name>A0A0H3AZC6_YERPY</name>
<keyword evidence="7 11" id="KW-0418">Kinase</keyword>
<sequence length="612" mass="71552">MDVFTASLRSACSLRRGHFVNNLSLLMQAPFCTVGGSMVAKLEQLIAQTILQGFDAQYGRFLEVTAGAQHRFEQADWHAVQQAMKKRIHLYDHHVGLVVEQLKYITDQRHFDVEFLARVKEIYTGLLPDYPRFEIAESFFNSVYCRLFKHRDLTPDKLFVFSSQPERRFREIPRPLARDFIPKGDLSGMLQMVLNDLSLRLPWENLSRDIDYIVMAIRQAFTDEQLASAHFQIANELFYRNKAAWLVGKLRLNGDIYPFLLPIHHNESGELFIDTCLTSKAEASIVFGFARSYFMVYVPLPAAMVEWLREILPGKSTAELYTAIGCQKHGKTESYREYLAFIHQSSEQFIIAPGVKGMVMLVFTLPSFDRVFKVIKDQFAPQKEVTQARVLECYQLVKEHDRVGRMADTQEYENFVIDKHRISPELLAELQHEVPEKLEDLGDKIVIKHLYMERRMTPLNLYMEQADDQQLKDAIEEYGNAIKQLAAANIFPGDMLFKNFGVTRHGRVVFYDYDEICYMTEVNFRDIPPPRYPEDEMASEPWYSVSPNDVFPEEFRHFLCSDRKVRHFFEEMHGDLFQASYWRGLQQRIRDGHVEDVFAYRRKQRFSQRALN</sequence>
<dbReference type="PIRSF" id="PIRSF000719">
    <property type="entry name" value="AceK"/>
    <property type="match status" value="1"/>
</dbReference>
<comment type="subcellular location">
    <subcellularLocation>
        <location evidence="11">Cytoplasm</location>
    </subcellularLocation>
</comment>
<keyword evidence="2 11" id="KW-0963">Cytoplasm</keyword>
<comment type="catalytic activity">
    <reaction evidence="11">
        <text>L-seryl-[isocitrate dehydrogenase] + ATP = O-phospho-L-seryl-[isocitrate dehydrogenase] + ADP + H(+)</text>
        <dbReference type="Rhea" id="RHEA:43540"/>
        <dbReference type="Rhea" id="RHEA-COMP:10605"/>
        <dbReference type="Rhea" id="RHEA-COMP:10606"/>
        <dbReference type="ChEBI" id="CHEBI:15378"/>
        <dbReference type="ChEBI" id="CHEBI:29999"/>
        <dbReference type="ChEBI" id="CHEBI:30616"/>
        <dbReference type="ChEBI" id="CHEBI:83421"/>
        <dbReference type="ChEBI" id="CHEBI:456216"/>
        <dbReference type="EC" id="2.7.11.5"/>
    </reaction>
</comment>
<evidence type="ECO:0000256" key="5">
    <source>
        <dbReference type="ARBA" id="ARBA00022679"/>
    </source>
</evidence>
<evidence type="ECO:0000256" key="4">
    <source>
        <dbReference type="ARBA" id="ARBA00022532"/>
    </source>
</evidence>
<evidence type="ECO:0000256" key="7">
    <source>
        <dbReference type="ARBA" id="ARBA00022777"/>
    </source>
</evidence>
<keyword evidence="10 11" id="KW-0904">Protein phosphatase</keyword>
<dbReference type="GO" id="GO:0008772">
    <property type="term" value="F:[isocitrate dehydrogenase (NADP+)] kinase activity"/>
    <property type="evidence" value="ECO:0007669"/>
    <property type="project" value="UniProtKB-UniRule"/>
</dbReference>
<dbReference type="GO" id="GO:0005737">
    <property type="term" value="C:cytoplasm"/>
    <property type="evidence" value="ECO:0007669"/>
    <property type="project" value="UniProtKB-SubCell"/>
</dbReference>
<evidence type="ECO:0000256" key="8">
    <source>
        <dbReference type="ARBA" id="ARBA00022801"/>
    </source>
</evidence>
<evidence type="ECO:0000256" key="9">
    <source>
        <dbReference type="ARBA" id="ARBA00022840"/>
    </source>
</evidence>
<reference evidence="14" key="1">
    <citation type="submission" date="2008-02" db="EMBL/GenBank/DDBJ databases">
        <title>Complete sequence of Yersinia pseudotuberculosis YPIII.</title>
        <authorList>
            <consortium name="US DOE Joint Genome Institute"/>
            <person name="Challacombe J.F."/>
            <person name="Bruce D."/>
            <person name="Detter J.C."/>
            <person name="Green L."/>
            <person name="Land M."/>
            <person name="Munk C."/>
            <person name="Lindler L.E."/>
            <person name="Nikolich M.P."/>
            <person name="Brettin T."/>
        </authorList>
    </citation>
    <scope>NUCLEOTIDE SEQUENCE</scope>
    <source>
        <strain evidence="14">YPIII</strain>
    </source>
</reference>
<evidence type="ECO:0000256" key="6">
    <source>
        <dbReference type="ARBA" id="ARBA00022741"/>
    </source>
</evidence>
<dbReference type="Pfam" id="PF06315">
    <property type="entry name" value="AceK_kinase"/>
    <property type="match status" value="1"/>
</dbReference>
<dbReference type="InterPro" id="IPR010452">
    <property type="entry name" value="Isocitrate_DH_AceK"/>
</dbReference>
<dbReference type="GO" id="GO:0004674">
    <property type="term" value="F:protein serine/threonine kinase activity"/>
    <property type="evidence" value="ECO:0007669"/>
    <property type="project" value="UniProtKB-KW"/>
</dbReference>
<feature type="active site" evidence="11">
    <location>
        <position position="408"/>
    </location>
</feature>
<evidence type="ECO:0000256" key="2">
    <source>
        <dbReference type="ARBA" id="ARBA00022490"/>
    </source>
</evidence>
<dbReference type="EMBL" id="CP000950">
    <property type="protein sequence ID" value="ACA66673.1"/>
    <property type="molecule type" value="Genomic_DNA"/>
</dbReference>
<dbReference type="GO" id="GO:0006006">
    <property type="term" value="P:glucose metabolic process"/>
    <property type="evidence" value="ECO:0007669"/>
    <property type="project" value="InterPro"/>
</dbReference>
<gene>
    <name evidence="11" type="primary">aceK</name>
    <name evidence="14" type="ordered locus">YPK_0366</name>
</gene>
<feature type="binding site" evidence="11">
    <location>
        <begin position="352"/>
        <end position="358"/>
    </location>
    <ligand>
        <name>ATP</name>
        <dbReference type="ChEBI" id="CHEBI:30616"/>
    </ligand>
</feature>
<dbReference type="GO" id="GO:0006097">
    <property type="term" value="P:glyoxylate cycle"/>
    <property type="evidence" value="ECO:0007669"/>
    <property type="project" value="UniProtKB-UniRule"/>
</dbReference>
<evidence type="ECO:0000256" key="10">
    <source>
        <dbReference type="ARBA" id="ARBA00022912"/>
    </source>
</evidence>
<dbReference type="EC" id="3.1.3.-" evidence="11"/>
<dbReference type="HAMAP" id="MF_00747">
    <property type="entry name" value="AceK"/>
    <property type="match status" value="1"/>
</dbReference>
<keyword evidence="9 11" id="KW-0067">ATP-binding</keyword>
<comment type="similarity">
    <text evidence="11">Belongs to the AceK family.</text>
</comment>
<feature type="binding site" evidence="11">
    <location>
        <position position="373"/>
    </location>
    <ligand>
        <name>ATP</name>
        <dbReference type="ChEBI" id="CHEBI:30616"/>
    </ligand>
</feature>
<evidence type="ECO:0000313" key="14">
    <source>
        <dbReference type="EMBL" id="ACA66673.1"/>
    </source>
</evidence>
<dbReference type="PANTHER" id="PTHR39559:SF1">
    <property type="entry name" value="ISOCITRATE DEHYDROGENASE KINASE_PHOSPHATASE"/>
    <property type="match status" value="1"/>
</dbReference>
<evidence type="ECO:0000256" key="1">
    <source>
        <dbReference type="ARBA" id="ARBA00022435"/>
    </source>
</evidence>
<evidence type="ECO:0000259" key="12">
    <source>
        <dbReference type="Pfam" id="PF06315"/>
    </source>
</evidence>
<keyword evidence="8 11" id="KW-0378">Hydrolase</keyword>
<keyword evidence="5 11" id="KW-0808">Transferase</keyword>
<dbReference type="InterPro" id="IPR046854">
    <property type="entry name" value="AceK_regulatory"/>
</dbReference>
<dbReference type="GO" id="GO:0004721">
    <property type="term" value="F:phosphoprotein phosphatase activity"/>
    <property type="evidence" value="ECO:0007669"/>
    <property type="project" value="UniProtKB-KW"/>
</dbReference>
<comment type="function">
    <text evidence="11">Bifunctional enzyme which can phosphorylate or dephosphorylate isocitrate dehydrogenase (IDH) on a specific serine residue. This is a regulatory mechanism which enables bacteria to bypass the Krebs cycle via the glyoxylate shunt in response to the source of carbon. When bacteria are grown on glucose, IDH is fully active and unphosphorylated, but when grown on acetate or ethanol, the activity of IDH declines drastically concomitant with its phosphorylation.</text>
</comment>
<dbReference type="InterPro" id="IPR046855">
    <property type="entry name" value="AceK_kinase"/>
</dbReference>
<dbReference type="PANTHER" id="PTHR39559">
    <property type="match status" value="1"/>
</dbReference>
<keyword evidence="1 11" id="KW-0329">Glyoxylate bypass</keyword>
<feature type="domain" description="Isocitrate dehydrogenase kinase/phosphatase (AceK) kinase" evidence="12">
    <location>
        <begin position="347"/>
        <end position="601"/>
    </location>
</feature>
<dbReference type="AlphaFoldDB" id="A0A0H3AZC6"/>
<dbReference type="GO" id="GO:0005524">
    <property type="term" value="F:ATP binding"/>
    <property type="evidence" value="ECO:0007669"/>
    <property type="project" value="UniProtKB-UniRule"/>
</dbReference>
<dbReference type="NCBIfam" id="NF002804">
    <property type="entry name" value="PRK02946.1"/>
    <property type="match status" value="1"/>
</dbReference>